<dbReference type="SUPFAM" id="SSF53448">
    <property type="entry name" value="Nucleotide-diphospho-sugar transferases"/>
    <property type="match status" value="1"/>
</dbReference>
<dbReference type="PANTHER" id="PTHR48090">
    <property type="entry name" value="UNDECAPRENYL-PHOSPHATE 4-DEOXY-4-FORMAMIDO-L-ARABINOSE TRANSFERASE-RELATED"/>
    <property type="match status" value="1"/>
</dbReference>
<keyword evidence="6" id="KW-1185">Reference proteome</keyword>
<comment type="similarity">
    <text evidence="1">Belongs to the glycosyltransferase 2 family.</text>
</comment>
<reference evidence="6" key="1">
    <citation type="submission" date="2016-10" db="EMBL/GenBank/DDBJ databases">
        <authorList>
            <person name="Varghese N."/>
            <person name="Submissions S."/>
        </authorList>
    </citation>
    <scope>NUCLEOTIDE SEQUENCE [LARGE SCALE GENOMIC DNA]</scope>
    <source>
        <strain evidence="6">ATCC 35263</strain>
    </source>
</reference>
<feature type="transmembrane region" description="Helical" evidence="3">
    <location>
        <begin position="234"/>
        <end position="257"/>
    </location>
</feature>
<organism evidence="5 6">
    <name type="scientific">Thermoleophilum album</name>
    <dbReference type="NCBI Taxonomy" id="29539"/>
    <lineage>
        <taxon>Bacteria</taxon>
        <taxon>Bacillati</taxon>
        <taxon>Actinomycetota</taxon>
        <taxon>Thermoleophilia</taxon>
        <taxon>Thermoleophilales</taxon>
        <taxon>Thermoleophilaceae</taxon>
        <taxon>Thermoleophilum</taxon>
    </lineage>
</organism>
<dbReference type="InterPro" id="IPR029044">
    <property type="entry name" value="Nucleotide-diphossugar_trans"/>
</dbReference>
<dbReference type="RefSeq" id="WP_093118444.1">
    <property type="nucleotide sequence ID" value="NZ_FNWJ01000002.1"/>
</dbReference>
<feature type="transmembrane region" description="Helical" evidence="3">
    <location>
        <begin position="269"/>
        <end position="298"/>
    </location>
</feature>
<dbReference type="CDD" id="cd04179">
    <property type="entry name" value="DPM_DPG-synthase_like"/>
    <property type="match status" value="1"/>
</dbReference>
<proteinExistence type="inferred from homology"/>
<keyword evidence="5" id="KW-0808">Transferase</keyword>
<dbReference type="OrthoDB" id="9810303at2"/>
<feature type="region of interest" description="Disordered" evidence="2">
    <location>
        <begin position="320"/>
        <end position="363"/>
    </location>
</feature>
<gene>
    <name evidence="5" type="ORF">SAMN02745716_1883</name>
</gene>
<dbReference type="GO" id="GO:0016740">
    <property type="term" value="F:transferase activity"/>
    <property type="evidence" value="ECO:0007669"/>
    <property type="project" value="UniProtKB-KW"/>
</dbReference>
<dbReference type="STRING" id="29539.SAMN02745716_1883"/>
<evidence type="ECO:0000259" key="4">
    <source>
        <dbReference type="Pfam" id="PF00535"/>
    </source>
</evidence>
<evidence type="ECO:0000256" key="2">
    <source>
        <dbReference type="SAM" id="MobiDB-lite"/>
    </source>
</evidence>
<evidence type="ECO:0000313" key="5">
    <source>
        <dbReference type="EMBL" id="SEH15233.1"/>
    </source>
</evidence>
<evidence type="ECO:0000256" key="1">
    <source>
        <dbReference type="ARBA" id="ARBA00006739"/>
    </source>
</evidence>
<keyword evidence="3" id="KW-1133">Transmembrane helix</keyword>
<accession>A0A1H6FYZ1</accession>
<dbReference type="AlphaFoldDB" id="A0A1H6FYZ1"/>
<keyword evidence="3" id="KW-0472">Membrane</keyword>
<name>A0A1H6FYZ1_THEAL</name>
<evidence type="ECO:0000313" key="6">
    <source>
        <dbReference type="Proteomes" id="UP000222056"/>
    </source>
</evidence>
<feature type="domain" description="Glycosyltransferase 2-like" evidence="4">
    <location>
        <begin position="7"/>
        <end position="165"/>
    </location>
</feature>
<dbReference type="Proteomes" id="UP000222056">
    <property type="component" value="Unassembled WGS sequence"/>
</dbReference>
<dbReference type="InterPro" id="IPR001173">
    <property type="entry name" value="Glyco_trans_2-like"/>
</dbReference>
<sequence length="363" mass="39721">MKLIIQIPCYNEESTLPLTLRELPRSVPGFDRVEWLVIDDGSTDRTVEVARQHGVDHIVRLTKNKGLAMAFQAGLDACLKLGADVIVNTDADNQYCAADIPRLVEPILRGEADMVIGDRRVDSIEHFSPLKKRLQRLGSAVVRRASGTQIPDTTSGFRAYNREAALQVQVVSRFTYTLETIIQAGKMAIAVDHVPIRTNPKTRESRLFPSMWAYVRRSAAAILRVYTLYEPLRVFLIAAGAVALLALVIWGRFLYFFAIGEGKGHIQSLILGATLFVVATQLAALGVIGDVLAGMRVLQQRTLERVRRVELALGVPPSHYEPGGRWPHKDAPATASEAGAEDPPPAVPGDPAHQSQAAAGRGR</sequence>
<dbReference type="Gene3D" id="3.90.550.10">
    <property type="entry name" value="Spore Coat Polysaccharide Biosynthesis Protein SpsA, Chain A"/>
    <property type="match status" value="1"/>
</dbReference>
<dbReference type="InterPro" id="IPR050256">
    <property type="entry name" value="Glycosyltransferase_2"/>
</dbReference>
<dbReference type="Pfam" id="PF00535">
    <property type="entry name" value="Glycos_transf_2"/>
    <property type="match status" value="1"/>
</dbReference>
<keyword evidence="3" id="KW-0812">Transmembrane</keyword>
<dbReference type="EMBL" id="FNWJ01000002">
    <property type="protein sequence ID" value="SEH15233.1"/>
    <property type="molecule type" value="Genomic_DNA"/>
</dbReference>
<evidence type="ECO:0000256" key="3">
    <source>
        <dbReference type="SAM" id="Phobius"/>
    </source>
</evidence>
<protein>
    <submittedName>
        <fullName evidence="5">Glycosyltransferase involved in cell wall bisynthesis</fullName>
    </submittedName>
</protein>
<dbReference type="PANTHER" id="PTHR48090:SF7">
    <property type="entry name" value="RFBJ PROTEIN"/>
    <property type="match status" value="1"/>
</dbReference>